<name>A0A8T0GDA2_CERPU</name>
<reference evidence="1 3" key="1">
    <citation type="submission" date="2020-06" db="EMBL/GenBank/DDBJ databases">
        <title>WGS assembly of Ceratodon purpureus strain R40.</title>
        <authorList>
            <person name="Carey S.B."/>
            <person name="Jenkins J."/>
            <person name="Shu S."/>
            <person name="Lovell J.T."/>
            <person name="Sreedasyam A."/>
            <person name="Maumus F."/>
            <person name="Tiley G.P."/>
            <person name="Fernandez-Pozo N."/>
            <person name="Barry K."/>
            <person name="Chen C."/>
            <person name="Wang M."/>
            <person name="Lipzen A."/>
            <person name="Daum C."/>
            <person name="Saski C.A."/>
            <person name="Payton A.C."/>
            <person name="Mcbreen J.C."/>
            <person name="Conrad R.E."/>
            <person name="Kollar L.M."/>
            <person name="Olsson S."/>
            <person name="Huttunen S."/>
            <person name="Landis J.B."/>
            <person name="Wickett N.J."/>
            <person name="Johnson M.G."/>
            <person name="Rensing S.A."/>
            <person name="Grimwood J."/>
            <person name="Schmutz J."/>
            <person name="Mcdaniel S.F."/>
        </authorList>
    </citation>
    <scope>NUCLEOTIDE SEQUENCE [LARGE SCALE GENOMIC DNA]</scope>
    <source>
        <strain evidence="1 3">R40</strain>
    </source>
</reference>
<evidence type="ECO:0000313" key="1">
    <source>
        <dbReference type="EMBL" id="KAG0556695.1"/>
    </source>
</evidence>
<evidence type="ECO:0000313" key="2">
    <source>
        <dbReference type="EMBL" id="KAG0556698.1"/>
    </source>
</evidence>
<accession>A0A8T0GDA2</accession>
<keyword evidence="3" id="KW-1185">Reference proteome</keyword>
<dbReference type="EMBL" id="CM026432">
    <property type="protein sequence ID" value="KAG0556698.1"/>
    <property type="molecule type" value="Genomic_DNA"/>
</dbReference>
<protein>
    <submittedName>
        <fullName evidence="1">Uncharacterized protein</fullName>
    </submittedName>
</protein>
<dbReference type="EMBL" id="CM026432">
    <property type="protein sequence ID" value="KAG0556695.1"/>
    <property type="molecule type" value="Genomic_DNA"/>
</dbReference>
<proteinExistence type="predicted"/>
<evidence type="ECO:0000313" key="3">
    <source>
        <dbReference type="Proteomes" id="UP000822688"/>
    </source>
</evidence>
<sequence length="72" mass="8128">MVLMFPQGLSGWKHRHISEKNLNYKLSELDAHVAPSGQYTRFSVTCSDRHLQIVFAYPLPIGGERPACVMPT</sequence>
<gene>
    <name evidence="1" type="ORF">KC19_11G072300</name>
    <name evidence="2" type="ORF">KC19_11G072600</name>
</gene>
<comment type="caution">
    <text evidence="1">The sequence shown here is derived from an EMBL/GenBank/DDBJ whole genome shotgun (WGS) entry which is preliminary data.</text>
</comment>
<dbReference type="AlphaFoldDB" id="A0A8T0GDA2"/>
<dbReference type="Proteomes" id="UP000822688">
    <property type="component" value="Chromosome 11"/>
</dbReference>
<organism evidence="1 3">
    <name type="scientific">Ceratodon purpureus</name>
    <name type="common">Fire moss</name>
    <name type="synonym">Dicranum purpureum</name>
    <dbReference type="NCBI Taxonomy" id="3225"/>
    <lineage>
        <taxon>Eukaryota</taxon>
        <taxon>Viridiplantae</taxon>
        <taxon>Streptophyta</taxon>
        <taxon>Embryophyta</taxon>
        <taxon>Bryophyta</taxon>
        <taxon>Bryophytina</taxon>
        <taxon>Bryopsida</taxon>
        <taxon>Dicranidae</taxon>
        <taxon>Pseudoditrichales</taxon>
        <taxon>Ditrichaceae</taxon>
        <taxon>Ceratodon</taxon>
    </lineage>
</organism>